<dbReference type="Pfam" id="PF01867">
    <property type="entry name" value="Cas_Cas1"/>
    <property type="match status" value="1"/>
</dbReference>
<reference evidence="9" key="1">
    <citation type="submission" date="2017-05" db="EMBL/GenBank/DDBJ databases">
        <authorList>
            <person name="Varghese N."/>
            <person name="Submissions S."/>
        </authorList>
    </citation>
    <scope>NUCLEOTIDE SEQUENCE</scope>
    <source>
        <strain evidence="9">DSM 45262</strain>
    </source>
</reference>
<keyword evidence="2 8" id="KW-0479">Metal-binding</keyword>
<keyword evidence="5 8" id="KW-0460">Magnesium</keyword>
<comment type="caution">
    <text evidence="9">The sequence shown here is derived from an EMBL/GenBank/DDBJ whole genome shotgun (WGS) entry which is preliminary data.</text>
</comment>
<keyword evidence="6 8" id="KW-0051">Antiviral defense</keyword>
<keyword evidence="1 8" id="KW-0540">Nuclease</keyword>
<dbReference type="PANTHER" id="PTHR43219:SF2">
    <property type="entry name" value="CRISPR-ASSOCIATED ENDONUCLEASE CAS1"/>
    <property type="match status" value="1"/>
</dbReference>
<dbReference type="NCBIfam" id="TIGR03641">
    <property type="entry name" value="cas1_HMARI"/>
    <property type="match status" value="1"/>
</dbReference>
<keyword evidence="3 8" id="KW-0255">Endonuclease</keyword>
<dbReference type="GO" id="GO:0051607">
    <property type="term" value="P:defense response to virus"/>
    <property type="evidence" value="ECO:0007669"/>
    <property type="project" value="UniProtKB-UniRule"/>
</dbReference>
<proteinExistence type="inferred from homology"/>
<feature type="binding site" evidence="8">
    <location>
        <position position="99"/>
    </location>
    <ligand>
        <name>Mn(2+)</name>
        <dbReference type="ChEBI" id="CHEBI:29035"/>
    </ligand>
</feature>
<comment type="cofactor">
    <cofactor evidence="8">
        <name>Mg(2+)</name>
        <dbReference type="ChEBI" id="CHEBI:18420"/>
    </cofactor>
    <cofactor evidence="8">
        <name>Mn(2+)</name>
        <dbReference type="ChEBI" id="CHEBI:29035"/>
    </cofactor>
</comment>
<evidence type="ECO:0000256" key="5">
    <source>
        <dbReference type="ARBA" id="ARBA00022842"/>
    </source>
</evidence>
<dbReference type="EMBL" id="FXTU01000002">
    <property type="protein sequence ID" value="SMP09418.1"/>
    <property type="molecule type" value="Genomic_DNA"/>
</dbReference>
<evidence type="ECO:0000313" key="9">
    <source>
        <dbReference type="EMBL" id="SMP09418.1"/>
    </source>
</evidence>
<dbReference type="InterPro" id="IPR002729">
    <property type="entry name" value="CRISPR-assoc_Cas1"/>
</dbReference>
<evidence type="ECO:0000256" key="1">
    <source>
        <dbReference type="ARBA" id="ARBA00022722"/>
    </source>
</evidence>
<dbReference type="AlphaFoldDB" id="A0AA46AE21"/>
<keyword evidence="10" id="KW-1185">Reference proteome</keyword>
<organism evidence="9 10">
    <name type="scientific">Laceyella tengchongensis</name>
    <dbReference type="NCBI Taxonomy" id="574699"/>
    <lineage>
        <taxon>Bacteria</taxon>
        <taxon>Bacillati</taxon>
        <taxon>Bacillota</taxon>
        <taxon>Bacilli</taxon>
        <taxon>Bacillales</taxon>
        <taxon>Thermoactinomycetaceae</taxon>
        <taxon>Laceyella</taxon>
    </lineage>
</organism>
<comment type="subunit">
    <text evidence="8">Homodimer, forms a heterotetramer with a Cas2 homodimer.</text>
</comment>
<dbReference type="Gene3D" id="1.20.120.920">
    <property type="entry name" value="CRISPR-associated endonuclease Cas1, C-terminal domain"/>
    <property type="match status" value="1"/>
</dbReference>
<evidence type="ECO:0000256" key="4">
    <source>
        <dbReference type="ARBA" id="ARBA00022801"/>
    </source>
</evidence>
<name>A0AA46AE21_9BACL</name>
<evidence type="ECO:0000313" key="10">
    <source>
        <dbReference type="Proteomes" id="UP001157946"/>
    </source>
</evidence>
<comment type="similarity">
    <text evidence="8">Belongs to the CRISPR-associated endonuclease Cas1 family.</text>
</comment>
<accession>A0AA46AE21</accession>
<dbReference type="InterPro" id="IPR042206">
    <property type="entry name" value="CRISPR-assoc_Cas1_C"/>
</dbReference>
<evidence type="ECO:0000256" key="8">
    <source>
        <dbReference type="HAMAP-Rule" id="MF_01470"/>
    </source>
</evidence>
<gene>
    <name evidence="8" type="primary">cas1</name>
    <name evidence="9" type="ORF">SAMN06265361_10294</name>
</gene>
<keyword evidence="7 8" id="KW-0238">DNA-binding</keyword>
<keyword evidence="8" id="KW-0464">Manganese</keyword>
<sequence length="273" mass="32735">MSQHDIFVHMYNYYGYYSGSYVPRNKQVSGYVDVQQAAHYLDDDKRIYLARRFIDGAVHHILRNLRRKKENTALAIQKILEEKRMLARVHQITELMGIEGRIRKIYYSAFNDLCKNPFFRFEKREKRPPTDPMNALISFGNGLLYTDVLRELYKTTINPTISFLHQPTRKRYSLCLDVAEIFKPLIIDQLIFYLINNRMLKDTHFDQVEGVCFLNEDGRKLFLSEYDKKMKTTVKHRKLNRNVSYKSFIRHEGYKLIKHFIGDEEYKPLKAWW</sequence>
<dbReference type="PANTHER" id="PTHR43219">
    <property type="entry name" value="CRISPR-ASSOCIATED ENDONUCLEASE CAS1"/>
    <property type="match status" value="1"/>
</dbReference>
<dbReference type="HAMAP" id="MF_01470">
    <property type="entry name" value="Cas1"/>
    <property type="match status" value="1"/>
</dbReference>
<dbReference type="GO" id="GO:0043571">
    <property type="term" value="P:maintenance of CRISPR repeat elements"/>
    <property type="evidence" value="ECO:0007669"/>
    <property type="project" value="UniProtKB-UniRule"/>
</dbReference>
<dbReference type="GO" id="GO:0003677">
    <property type="term" value="F:DNA binding"/>
    <property type="evidence" value="ECO:0007669"/>
    <property type="project" value="UniProtKB-KW"/>
</dbReference>
<evidence type="ECO:0000256" key="3">
    <source>
        <dbReference type="ARBA" id="ARBA00022759"/>
    </source>
</evidence>
<comment type="function">
    <text evidence="8">CRISPR (clustered regularly interspaced short palindromic repeat), is an adaptive immune system that provides protection against mobile genetic elements (viruses, transposable elements and conjugative plasmids). CRISPR clusters contain spacers, sequences complementary to antecedent mobile elements, and target invading nucleic acids. CRISPR clusters are transcribed and processed into CRISPR RNA (crRNA). Acts as a dsDNA endonuclease. Involved in the integration of spacer DNA into the CRISPR cassette.</text>
</comment>
<dbReference type="GO" id="GO:0004520">
    <property type="term" value="F:DNA endonuclease activity"/>
    <property type="evidence" value="ECO:0007669"/>
    <property type="project" value="InterPro"/>
</dbReference>
<dbReference type="EC" id="3.1.-.-" evidence="8"/>
<keyword evidence="4 8" id="KW-0378">Hydrolase</keyword>
<evidence type="ECO:0000256" key="2">
    <source>
        <dbReference type="ARBA" id="ARBA00022723"/>
    </source>
</evidence>
<dbReference type="InterPro" id="IPR019858">
    <property type="entry name" value="CRISPR-assoc_Cas1_HMARI/TNEAP"/>
</dbReference>
<feature type="binding site" evidence="8">
    <location>
        <position position="165"/>
    </location>
    <ligand>
        <name>Mn(2+)</name>
        <dbReference type="ChEBI" id="CHEBI:29035"/>
    </ligand>
</feature>
<protein>
    <recommendedName>
        <fullName evidence="8">CRISPR-associated endonuclease Cas1</fullName>
        <ecNumber evidence="8">3.1.-.-</ecNumber>
    </recommendedName>
</protein>
<evidence type="ECO:0000256" key="7">
    <source>
        <dbReference type="ARBA" id="ARBA00023125"/>
    </source>
</evidence>
<dbReference type="NCBIfam" id="TIGR00287">
    <property type="entry name" value="cas1"/>
    <property type="match status" value="1"/>
</dbReference>
<dbReference type="Proteomes" id="UP001157946">
    <property type="component" value="Unassembled WGS sequence"/>
</dbReference>
<dbReference type="GO" id="GO:0016787">
    <property type="term" value="F:hydrolase activity"/>
    <property type="evidence" value="ECO:0007669"/>
    <property type="project" value="UniProtKB-KW"/>
</dbReference>
<feature type="binding site" evidence="8">
    <location>
        <position position="180"/>
    </location>
    <ligand>
        <name>Mn(2+)</name>
        <dbReference type="ChEBI" id="CHEBI:29035"/>
    </ligand>
</feature>
<dbReference type="GO" id="GO:0046872">
    <property type="term" value="F:metal ion binding"/>
    <property type="evidence" value="ECO:0007669"/>
    <property type="project" value="UniProtKB-UniRule"/>
</dbReference>
<evidence type="ECO:0000256" key="6">
    <source>
        <dbReference type="ARBA" id="ARBA00023118"/>
    </source>
</evidence>